<protein>
    <submittedName>
        <fullName evidence="1">Uncharacterized protein</fullName>
    </submittedName>
</protein>
<organism evidence="1 2">
    <name type="scientific">Flavobacterium urumqiense</name>
    <dbReference type="NCBI Taxonomy" id="935224"/>
    <lineage>
        <taxon>Bacteria</taxon>
        <taxon>Pseudomonadati</taxon>
        <taxon>Bacteroidota</taxon>
        <taxon>Flavobacteriia</taxon>
        <taxon>Flavobacteriales</taxon>
        <taxon>Flavobacteriaceae</taxon>
        <taxon>Flavobacterium</taxon>
    </lineage>
</organism>
<reference evidence="2" key="1">
    <citation type="submission" date="2016-10" db="EMBL/GenBank/DDBJ databases">
        <authorList>
            <person name="Varghese N."/>
            <person name="Submissions S."/>
        </authorList>
    </citation>
    <scope>NUCLEOTIDE SEQUENCE [LARGE SCALE GENOMIC DNA]</scope>
    <source>
        <strain evidence="2">CGMCC 1.9230</strain>
    </source>
</reference>
<name>A0A1H5ZQN3_9FLAO</name>
<evidence type="ECO:0000313" key="2">
    <source>
        <dbReference type="Proteomes" id="UP000236737"/>
    </source>
</evidence>
<gene>
    <name evidence="1" type="ORF">SAMN04488130_11143</name>
</gene>
<evidence type="ECO:0000313" key="1">
    <source>
        <dbReference type="EMBL" id="SEG37977.1"/>
    </source>
</evidence>
<proteinExistence type="predicted"/>
<dbReference type="Proteomes" id="UP000236737">
    <property type="component" value="Unassembled WGS sequence"/>
</dbReference>
<accession>A0A1H5ZQN3</accession>
<dbReference type="EMBL" id="FNVP01000011">
    <property type="protein sequence ID" value="SEG37977.1"/>
    <property type="molecule type" value="Genomic_DNA"/>
</dbReference>
<keyword evidence="2" id="KW-1185">Reference proteome</keyword>
<sequence length="93" mass="10535">MKITAHILLFVFISFLLTPTIVSLIADDNDTSILGKFSEEEKSHKEIKAVFISNVSFEVEPYLNYNSSLIFSENLSKQDKITSKIFIPPPNQV</sequence>
<dbReference type="AlphaFoldDB" id="A0A1H5ZQN3"/>